<sequence length="687" mass="78948">MVLVRTDRLDRAHSKIVDGGKDIHISGQPGIGKTEFLEALQERLSEDFAIEQKNVRIHHSPEDLHRDLLHLARRAANERDSKPNQLTTLSGGIGPVSGGIGVDDRVRDPHKLEDLTRDWSGNPLILCVDNIHKIADDENIVRGIICELSDALGEHVHLITAGQISINQLSGARNVEEVHLNLYTIDETRFFLEHHFGSVSEDTVKNVYAVVEGHPLFLSLLTEASDNENDLHLPEGAVFDTIEERYIDGLPRDMERFLRQVAPLPELNERTCSGIIEDLSPIEADQILRELNRRVIVQQVYRTDNGDNIYKIHHHFREFLVRKHQNEIEVHRTAFQYHIQEQLSKLTGSNEDALIHSLPHSIHAGYHLKELHGDEPDAETFIEEIDRLDITYPERGIVMMYSGFGIIPTEIVDLWQQELTSLTDWVISTVENEHQAQLITGILEWALSQFNEKPLTLEDVQIEGSIDDLPVEFQSVSTTDLSEEHAKRFQRLRIHCLRFFLIEEPYQSKVHREYLRNVVEVYGITPKILFRFRSRLKVILLDSELGNEFENLVQQYAETVGEELQNSLSSSLDFYNLRDQMLDIGQETFDNVHYKLLLNSGLLEEIAHQGGEILEEAENPVFAMFWYSLFTAYFRSQSSDSEAFETVKSLYLEQLEERKQYEQGITDPIINAEESAEKFEIEEPDAD</sequence>
<evidence type="ECO:0000313" key="2">
    <source>
        <dbReference type="EMBL" id="KTG11484.1"/>
    </source>
</evidence>
<proteinExistence type="predicted"/>
<dbReference type="SUPFAM" id="SSF52540">
    <property type="entry name" value="P-loop containing nucleoside triphosphate hydrolases"/>
    <property type="match status" value="1"/>
</dbReference>
<name>A0A0W1RDG9_9EURY</name>
<dbReference type="Pfam" id="PF25873">
    <property type="entry name" value="WHD_MalT"/>
    <property type="match status" value="1"/>
</dbReference>
<reference evidence="2 3" key="1">
    <citation type="submission" date="2015-12" db="EMBL/GenBank/DDBJ databases">
        <title>Haloprofundus marisrubri gen. nov., sp. nov., an extremely halophilic archaeon isolated from the Discovery deep brine-seawater interface in the Red Sea.</title>
        <authorList>
            <person name="Zhang G."/>
            <person name="Stingl U."/>
            <person name="Rashid M."/>
        </authorList>
    </citation>
    <scope>NUCLEOTIDE SEQUENCE [LARGE SCALE GENOMIC DNA]</scope>
    <source>
        <strain evidence="2 3">SB9</strain>
    </source>
</reference>
<dbReference type="InterPro" id="IPR059106">
    <property type="entry name" value="WHD_MalT"/>
</dbReference>
<gene>
    <name evidence="2" type="ORF">AUR64_04320</name>
</gene>
<protein>
    <recommendedName>
        <fullName evidence="1">MalT-like winged helix domain-containing protein</fullName>
    </recommendedName>
</protein>
<dbReference type="AlphaFoldDB" id="A0A0W1RDG9"/>
<accession>A0A0W1RDG9</accession>
<dbReference type="InterPro" id="IPR027417">
    <property type="entry name" value="P-loop_NTPase"/>
</dbReference>
<feature type="domain" description="MalT-like winged helix" evidence="1">
    <location>
        <begin position="246"/>
        <end position="326"/>
    </location>
</feature>
<dbReference type="OrthoDB" id="350172at2157"/>
<evidence type="ECO:0000259" key="1">
    <source>
        <dbReference type="Pfam" id="PF25873"/>
    </source>
</evidence>
<organism evidence="2 3">
    <name type="scientific">Haloprofundus marisrubri</name>
    <dbReference type="NCBI Taxonomy" id="1514971"/>
    <lineage>
        <taxon>Archaea</taxon>
        <taxon>Methanobacteriati</taxon>
        <taxon>Methanobacteriota</taxon>
        <taxon>Stenosarchaea group</taxon>
        <taxon>Halobacteria</taxon>
        <taxon>Halobacteriales</taxon>
        <taxon>Haloferacaceae</taxon>
        <taxon>Haloprofundus</taxon>
    </lineage>
</organism>
<dbReference type="EMBL" id="LOPU01000004">
    <property type="protein sequence ID" value="KTG11484.1"/>
    <property type="molecule type" value="Genomic_DNA"/>
</dbReference>
<evidence type="ECO:0000313" key="3">
    <source>
        <dbReference type="Proteomes" id="UP000054387"/>
    </source>
</evidence>
<dbReference type="RefSeq" id="WP_058580218.1">
    <property type="nucleotide sequence ID" value="NZ_LOPU01000004.1"/>
</dbReference>
<dbReference type="Proteomes" id="UP000054387">
    <property type="component" value="Unassembled WGS sequence"/>
</dbReference>
<keyword evidence="3" id="KW-1185">Reference proteome</keyword>
<dbReference type="Gene3D" id="3.40.50.300">
    <property type="entry name" value="P-loop containing nucleotide triphosphate hydrolases"/>
    <property type="match status" value="1"/>
</dbReference>
<comment type="caution">
    <text evidence="2">The sequence shown here is derived from an EMBL/GenBank/DDBJ whole genome shotgun (WGS) entry which is preliminary data.</text>
</comment>